<dbReference type="GO" id="GO:0016491">
    <property type="term" value="F:oxidoreductase activity"/>
    <property type="evidence" value="ECO:0007669"/>
    <property type="project" value="UniProtKB-KW"/>
</dbReference>
<evidence type="ECO:0000313" key="4">
    <source>
        <dbReference type="EMBL" id="EAU53686.1"/>
    </source>
</evidence>
<dbReference type="InterPro" id="IPR002347">
    <property type="entry name" value="SDR_fam"/>
</dbReference>
<dbReference type="Pfam" id="PF13561">
    <property type="entry name" value="adh_short_C2"/>
    <property type="match status" value="1"/>
</dbReference>
<feature type="domain" description="Class II aldolase/adducin N-terminal" evidence="3">
    <location>
        <begin position="20"/>
        <end position="221"/>
    </location>
</feature>
<accession>Q0EWJ1</accession>
<dbReference type="Gene3D" id="3.40.50.720">
    <property type="entry name" value="NAD(P)-binding Rossmann-like Domain"/>
    <property type="match status" value="1"/>
</dbReference>
<name>Q0EWJ1_9PROT</name>
<dbReference type="SMART" id="SM01007">
    <property type="entry name" value="Aldolase_II"/>
    <property type="match status" value="1"/>
</dbReference>
<evidence type="ECO:0000256" key="1">
    <source>
        <dbReference type="ARBA" id="ARBA00006484"/>
    </source>
</evidence>
<dbReference type="eggNOG" id="COG3347">
    <property type="taxonomic scope" value="Bacteria"/>
</dbReference>
<dbReference type="Proteomes" id="UP000005297">
    <property type="component" value="Unassembled WGS sequence"/>
</dbReference>
<evidence type="ECO:0000256" key="2">
    <source>
        <dbReference type="ARBA" id="ARBA00023002"/>
    </source>
</evidence>
<dbReference type="PANTHER" id="PTHR24321">
    <property type="entry name" value="DEHYDROGENASES, SHORT CHAIN"/>
    <property type="match status" value="1"/>
</dbReference>
<dbReference type="InterPro" id="IPR036291">
    <property type="entry name" value="NAD(P)-bd_dom_sf"/>
</dbReference>
<comment type="caution">
    <text evidence="4">The sequence shown here is derived from an EMBL/GenBank/DDBJ whole genome shotgun (WGS) entry which is preliminary data.</text>
</comment>
<proteinExistence type="inferred from homology"/>
<dbReference type="OrthoDB" id="9774430at2"/>
<sequence>MNSLWDEKDAQPLADDPLALRVYSSRLLGQEPSLVLHGGGNTSVKADAVNLFGETESLIYVKGSGWDLATIEKAGFAPVRLDVLLKMARLPSLSDTDMVTAQRAAMLDPYAPNPSVEAILHAIIPFAFVDHTHADAVVTISNTPDGEARLQEIYGEQVLILPYIMPGFVLAKQVFAMTASVNWSQLQGIVLLGHGIFTFADSARESYERMISLVSQAERFLAEYAKPPVADAVAQPVNSLQLAAVRAAVSQVRGVPVLAQIDNSAIVAGFAGRDDVAEVATRGPLTPDHVIRTKRTPLLLGDDDEPAAVVAAYGEDYRTYFERHCTPGLRCLDQAPRWGLWADRGAIAFGTTVSECTIIADIGRHTMQAIAQAESLGGWQALPEQDIFELEYWELEQAKLKKGGSAPEFRGRIALVTGAASGIGEACVHALLAHGAVVAALDINPAVTTMFDSVSVFGVVCDMTDAGCVQQAVDACVRHFGGLDIVISNAGCFPLSHHIERMPADIWQQSMELNLTSHQRLLQYATPYLKLGIEPAVVIMASKNVPAPGPGAAAYSVAKAGLTQLARVAALELGGDGIRVNVLHPNAVFDTAIWSEEVLVKRAASYGLSVGAYKKNNVLGCEVTSRHVAEMACAMAGPLFACTTGAQLPLDGGNDRVI</sequence>
<dbReference type="Gene3D" id="3.40.225.10">
    <property type="entry name" value="Class II aldolase/adducin N-terminal domain"/>
    <property type="match status" value="1"/>
</dbReference>
<dbReference type="InterPro" id="IPR036409">
    <property type="entry name" value="Aldolase_II/adducin_N_sf"/>
</dbReference>
<evidence type="ECO:0000313" key="5">
    <source>
        <dbReference type="Proteomes" id="UP000005297"/>
    </source>
</evidence>
<dbReference type="RefSeq" id="WP_009850024.1">
    <property type="nucleotide sequence ID" value="NZ_DS022294.1"/>
</dbReference>
<evidence type="ECO:0000259" key="3">
    <source>
        <dbReference type="SMART" id="SM01007"/>
    </source>
</evidence>
<dbReference type="STRING" id="314344.AL013_08640"/>
<organism evidence="4 5">
    <name type="scientific">Mariprofundus ferrooxydans PV-1</name>
    <dbReference type="NCBI Taxonomy" id="314345"/>
    <lineage>
        <taxon>Bacteria</taxon>
        <taxon>Pseudomonadati</taxon>
        <taxon>Pseudomonadota</taxon>
        <taxon>Candidatius Mariprofundia</taxon>
        <taxon>Mariprofundales</taxon>
        <taxon>Mariprofundaceae</taxon>
        <taxon>Mariprofundus</taxon>
    </lineage>
</organism>
<dbReference type="NCBIfam" id="NF006196">
    <property type="entry name" value="PRK08324.2-4"/>
    <property type="match status" value="1"/>
</dbReference>
<dbReference type="InterPro" id="IPR001303">
    <property type="entry name" value="Aldolase_II/adducin_N"/>
</dbReference>
<dbReference type="PANTHER" id="PTHR24321:SF14">
    <property type="entry name" value="SHORT-CHAIN TYPE DEHYDROGENASE_REDUCTASE BLR2146-RELATED"/>
    <property type="match status" value="1"/>
</dbReference>
<dbReference type="InParanoid" id="Q0EWJ1"/>
<dbReference type="HOGENOM" id="CLU_024866_0_0_0"/>
<gene>
    <name evidence="4" type="ORF">SPV1_12555</name>
</gene>
<dbReference type="AlphaFoldDB" id="Q0EWJ1"/>
<keyword evidence="2" id="KW-0560">Oxidoreductase</keyword>
<keyword evidence="5" id="KW-1185">Reference proteome</keyword>
<dbReference type="SUPFAM" id="SSF53639">
    <property type="entry name" value="AraD/HMP-PK domain-like"/>
    <property type="match status" value="1"/>
</dbReference>
<reference evidence="4 5" key="1">
    <citation type="submission" date="2006-09" db="EMBL/GenBank/DDBJ databases">
        <authorList>
            <person name="Emerson D."/>
            <person name="Ferriera S."/>
            <person name="Johnson J."/>
            <person name="Kravitz S."/>
            <person name="Halpern A."/>
            <person name="Remington K."/>
            <person name="Beeson K."/>
            <person name="Tran B."/>
            <person name="Rogers Y.-H."/>
            <person name="Friedman R."/>
            <person name="Venter J.C."/>
        </authorList>
    </citation>
    <scope>NUCLEOTIDE SEQUENCE [LARGE SCALE GENOMIC DNA]</scope>
    <source>
        <strain evidence="4 5">PV-1</strain>
    </source>
</reference>
<dbReference type="PROSITE" id="PS00061">
    <property type="entry name" value="ADH_SHORT"/>
    <property type="match status" value="1"/>
</dbReference>
<dbReference type="Pfam" id="PF00596">
    <property type="entry name" value="Aldolase_II"/>
    <property type="match status" value="1"/>
</dbReference>
<dbReference type="InterPro" id="IPR020904">
    <property type="entry name" value="Sc_DH/Rdtase_CS"/>
</dbReference>
<dbReference type="EMBL" id="AATS01000019">
    <property type="protein sequence ID" value="EAU53686.1"/>
    <property type="molecule type" value="Genomic_DNA"/>
</dbReference>
<comment type="similarity">
    <text evidence="1">Belongs to the short-chain dehydrogenases/reductases (SDR) family.</text>
</comment>
<dbReference type="SUPFAM" id="SSF51735">
    <property type="entry name" value="NAD(P)-binding Rossmann-fold domains"/>
    <property type="match status" value="1"/>
</dbReference>
<dbReference type="PRINTS" id="PR00081">
    <property type="entry name" value="GDHRDH"/>
</dbReference>
<protein>
    <submittedName>
        <fullName evidence="4">Short-chain dehydrogenase/reductase SDR</fullName>
    </submittedName>
</protein>
<dbReference type="eggNOG" id="COG1028">
    <property type="taxonomic scope" value="Bacteria"/>
</dbReference>